<dbReference type="AlphaFoldDB" id="A0AAD9T7D4"/>
<accession>A0AAD9T7D4</accession>
<reference evidence="1" key="1">
    <citation type="submission" date="2023-06" db="EMBL/GenBank/DDBJ databases">
        <title>Draft genome of Marssonina rosae.</title>
        <authorList>
            <person name="Cheng Q."/>
        </authorList>
    </citation>
    <scope>NUCLEOTIDE SEQUENCE</scope>
    <source>
        <strain evidence="1">R4</strain>
    </source>
</reference>
<organism evidence="1 2">
    <name type="scientific">Diplocarpon rosae</name>
    <dbReference type="NCBI Taxonomy" id="946125"/>
    <lineage>
        <taxon>Eukaryota</taxon>
        <taxon>Fungi</taxon>
        <taxon>Dikarya</taxon>
        <taxon>Ascomycota</taxon>
        <taxon>Pezizomycotina</taxon>
        <taxon>Leotiomycetes</taxon>
        <taxon>Helotiales</taxon>
        <taxon>Drepanopezizaceae</taxon>
        <taxon>Diplocarpon</taxon>
    </lineage>
</organism>
<comment type="caution">
    <text evidence="1">The sequence shown here is derived from an EMBL/GenBank/DDBJ whole genome shotgun (WGS) entry which is preliminary data.</text>
</comment>
<dbReference type="InterPro" id="IPR022190">
    <property type="entry name" value="DUF3716"/>
</dbReference>
<dbReference type="EMBL" id="JAUBYV010000001">
    <property type="protein sequence ID" value="KAK2630009.1"/>
    <property type="molecule type" value="Genomic_DNA"/>
</dbReference>
<protein>
    <submittedName>
        <fullName evidence="1">Uncharacterized protein</fullName>
    </submittedName>
</protein>
<evidence type="ECO:0000313" key="2">
    <source>
        <dbReference type="Proteomes" id="UP001285354"/>
    </source>
</evidence>
<keyword evidence="2" id="KW-1185">Reference proteome</keyword>
<dbReference type="Proteomes" id="UP001285354">
    <property type="component" value="Unassembled WGS sequence"/>
</dbReference>
<dbReference type="Pfam" id="PF12511">
    <property type="entry name" value="DUF3716"/>
    <property type="match status" value="1"/>
</dbReference>
<gene>
    <name evidence="1" type="ORF">QTJ16_000829</name>
</gene>
<name>A0AAD9T7D4_9HELO</name>
<sequence length="160" mass="17145">MNNQAQPPPVPPTGAGAAPAPLAPASLVALIALMALPPVPNPPPFYLANGQVPTAATVQAMSYCATGRARRLALLPVLRQIDFRYTHNANLRLTSDLSSYREAMMVYCVGAPKARPCKMCAKGFGAYVQCIVLPSEPKLNNGCASCHDARHNHDWCHRGR</sequence>
<evidence type="ECO:0000313" key="1">
    <source>
        <dbReference type="EMBL" id="KAK2630009.1"/>
    </source>
</evidence>
<proteinExistence type="predicted"/>